<evidence type="ECO:0000256" key="18">
    <source>
        <dbReference type="ARBA" id="ARBA00048322"/>
    </source>
</evidence>
<evidence type="ECO:0000256" key="7">
    <source>
        <dbReference type="ARBA" id="ARBA00022824"/>
    </source>
</evidence>
<comment type="catalytic activity">
    <reaction evidence="17">
        <text>tetradecanal + NAD(+) + H2O = tetradecanoate + NADH + 2 H(+)</text>
        <dbReference type="Rhea" id="RHEA:44172"/>
        <dbReference type="ChEBI" id="CHEBI:15377"/>
        <dbReference type="ChEBI" id="CHEBI:15378"/>
        <dbReference type="ChEBI" id="CHEBI:30807"/>
        <dbReference type="ChEBI" id="CHEBI:57540"/>
        <dbReference type="ChEBI" id="CHEBI:57945"/>
        <dbReference type="ChEBI" id="CHEBI:84067"/>
    </reaction>
</comment>
<dbReference type="Pfam" id="PF00171">
    <property type="entry name" value="Aldedh"/>
    <property type="match status" value="1"/>
</dbReference>
<name>A0A3Q3E186_9LABR</name>
<dbReference type="PROSITE" id="PS00070">
    <property type="entry name" value="ALDEHYDE_DEHYDR_CYS"/>
    <property type="match status" value="1"/>
</dbReference>
<evidence type="ECO:0000256" key="29">
    <source>
        <dbReference type="PROSITE-ProRule" id="PRU10007"/>
    </source>
</evidence>
<evidence type="ECO:0000256" key="19">
    <source>
        <dbReference type="ARBA" id="ARBA00048607"/>
    </source>
</evidence>
<dbReference type="Gene3D" id="3.40.605.10">
    <property type="entry name" value="Aldehyde Dehydrogenase, Chain A, domain 1"/>
    <property type="match status" value="2"/>
</dbReference>
<proteinExistence type="inferred from homology"/>
<comment type="subunit">
    <text evidence="4">Homodimer.</text>
</comment>
<keyword evidence="7" id="KW-0256">Endoplasmic reticulum</keyword>
<dbReference type="FunFam" id="3.40.605.10:FF:000004">
    <property type="entry name" value="Aldehyde dehydrogenase"/>
    <property type="match status" value="1"/>
</dbReference>
<dbReference type="PIRSF" id="PIRSF036492">
    <property type="entry name" value="ALDH"/>
    <property type="match status" value="1"/>
</dbReference>
<accession>A0A3Q3E186</accession>
<feature type="transmembrane region" description="Helical" evidence="31">
    <location>
        <begin position="423"/>
        <end position="443"/>
    </location>
</feature>
<comment type="catalytic activity">
    <reaction evidence="23">
        <text>a fatty aldehyde + NAD(+) + H2O = a fatty acid + NADH + 2 H(+)</text>
        <dbReference type="Rhea" id="RHEA:49832"/>
        <dbReference type="ChEBI" id="CHEBI:15377"/>
        <dbReference type="ChEBI" id="CHEBI:15378"/>
        <dbReference type="ChEBI" id="CHEBI:28868"/>
        <dbReference type="ChEBI" id="CHEBI:35746"/>
        <dbReference type="ChEBI" id="CHEBI:57540"/>
        <dbReference type="ChEBI" id="CHEBI:57945"/>
    </reaction>
</comment>
<feature type="active site" evidence="28 29">
    <location>
        <position position="210"/>
    </location>
</feature>
<dbReference type="InterPro" id="IPR016161">
    <property type="entry name" value="Ald_DH/histidinol_DH"/>
</dbReference>
<comment type="catalytic activity">
    <reaction evidence="25">
        <text>hexadecanoate + NADH + 2 H(+) = hexadecanal + NAD(+) + H2O</text>
        <dbReference type="Rhea" id="RHEA:33739"/>
        <dbReference type="ChEBI" id="CHEBI:7896"/>
        <dbReference type="ChEBI" id="CHEBI:15377"/>
        <dbReference type="ChEBI" id="CHEBI:15378"/>
        <dbReference type="ChEBI" id="CHEBI:17600"/>
        <dbReference type="ChEBI" id="CHEBI:57540"/>
        <dbReference type="ChEBI" id="CHEBI:57945"/>
    </reaction>
</comment>
<comment type="catalytic activity">
    <reaction evidence="14">
        <text>2,6,10,14-tetramethylpentadecanal + NAD(+) + H2O = 2,6,10,14-tetramethylpentadecanoate + NADH + 2 H(+)</text>
        <dbReference type="Rhea" id="RHEA:44016"/>
        <dbReference type="ChEBI" id="CHEBI:15377"/>
        <dbReference type="ChEBI" id="CHEBI:15378"/>
        <dbReference type="ChEBI" id="CHEBI:49189"/>
        <dbReference type="ChEBI" id="CHEBI:57540"/>
        <dbReference type="ChEBI" id="CHEBI:57945"/>
        <dbReference type="ChEBI" id="CHEBI:77268"/>
    </reaction>
</comment>
<evidence type="ECO:0000256" key="26">
    <source>
        <dbReference type="ARBA" id="ARBA00049194"/>
    </source>
</evidence>
<dbReference type="GO" id="GO:0006631">
    <property type="term" value="P:fatty acid metabolic process"/>
    <property type="evidence" value="ECO:0007669"/>
    <property type="project" value="UniProtKB-KW"/>
</dbReference>
<dbReference type="InterPro" id="IPR016163">
    <property type="entry name" value="Ald_DH_C"/>
</dbReference>
<evidence type="ECO:0000256" key="21">
    <source>
        <dbReference type="ARBA" id="ARBA00048806"/>
    </source>
</evidence>
<dbReference type="InterPro" id="IPR012394">
    <property type="entry name" value="Aldehyde_DH_NAD(P)"/>
</dbReference>
<feature type="active site" evidence="28">
    <location>
        <position position="244"/>
    </location>
</feature>
<evidence type="ECO:0000259" key="32">
    <source>
        <dbReference type="Pfam" id="PF00171"/>
    </source>
</evidence>
<evidence type="ECO:0000256" key="17">
    <source>
        <dbReference type="ARBA" id="ARBA00047959"/>
    </source>
</evidence>
<keyword evidence="13 31" id="KW-0472">Membrane</keyword>
<comment type="catalytic activity">
    <reaction evidence="16">
        <text>(2E,6E)-farnesal + NAD(+) + H2O = (2E,6E)-farnesoate + NADH + 2 H(+)</text>
        <dbReference type="Rhea" id="RHEA:24216"/>
        <dbReference type="ChEBI" id="CHEBI:15377"/>
        <dbReference type="ChEBI" id="CHEBI:15378"/>
        <dbReference type="ChEBI" id="CHEBI:15894"/>
        <dbReference type="ChEBI" id="CHEBI:57540"/>
        <dbReference type="ChEBI" id="CHEBI:57945"/>
        <dbReference type="ChEBI" id="CHEBI:83276"/>
        <dbReference type="EC" id="1.2.1.94"/>
    </reaction>
</comment>
<keyword evidence="6 31" id="KW-0812">Transmembrane</keyword>
<comment type="catalytic activity">
    <reaction evidence="22">
        <text>(2E)-hexadecenal + NAD(+) + H2O = (E)-hexadec-2-enoate + NADH + 2 H(+)</text>
        <dbReference type="Rhea" id="RHEA:36135"/>
        <dbReference type="ChEBI" id="CHEBI:15377"/>
        <dbReference type="ChEBI" id="CHEBI:15378"/>
        <dbReference type="ChEBI" id="CHEBI:17585"/>
        <dbReference type="ChEBI" id="CHEBI:57540"/>
        <dbReference type="ChEBI" id="CHEBI:57945"/>
        <dbReference type="ChEBI" id="CHEBI:72745"/>
    </reaction>
</comment>
<dbReference type="STRING" id="56723.ENSLBEP00000000827"/>
<evidence type="ECO:0000256" key="20">
    <source>
        <dbReference type="ARBA" id="ARBA00048648"/>
    </source>
</evidence>
<comment type="catalytic activity">
    <reaction evidence="26">
        <text>an aldehyde + NAD(+) + H2O = a carboxylate + NADH + 2 H(+)</text>
        <dbReference type="Rhea" id="RHEA:16185"/>
        <dbReference type="ChEBI" id="CHEBI:15377"/>
        <dbReference type="ChEBI" id="CHEBI:15378"/>
        <dbReference type="ChEBI" id="CHEBI:17478"/>
        <dbReference type="ChEBI" id="CHEBI:29067"/>
        <dbReference type="ChEBI" id="CHEBI:57540"/>
        <dbReference type="ChEBI" id="CHEBI:57945"/>
        <dbReference type="EC" id="1.2.1.3"/>
    </reaction>
</comment>
<dbReference type="Proteomes" id="UP000261660">
    <property type="component" value="Unplaced"/>
</dbReference>
<dbReference type="InterPro" id="IPR015590">
    <property type="entry name" value="Aldehyde_DH_dom"/>
</dbReference>
<evidence type="ECO:0000256" key="2">
    <source>
        <dbReference type="ARBA" id="ARBA00004524"/>
    </source>
</evidence>
<protein>
    <recommendedName>
        <fullName evidence="27">Aldehyde dehydrogenase</fullName>
    </recommendedName>
</protein>
<comment type="catalytic activity">
    <reaction evidence="21">
        <text>octanal + NAD(+) + H2O = octanoate + NADH + 2 H(+)</text>
        <dbReference type="Rhea" id="RHEA:44100"/>
        <dbReference type="ChEBI" id="CHEBI:15377"/>
        <dbReference type="ChEBI" id="CHEBI:15378"/>
        <dbReference type="ChEBI" id="CHEBI:17935"/>
        <dbReference type="ChEBI" id="CHEBI:25646"/>
        <dbReference type="ChEBI" id="CHEBI:57540"/>
        <dbReference type="ChEBI" id="CHEBI:57945"/>
    </reaction>
</comment>
<reference evidence="33" key="2">
    <citation type="submission" date="2025-09" db="UniProtKB">
        <authorList>
            <consortium name="Ensembl"/>
        </authorList>
    </citation>
    <scope>IDENTIFICATION</scope>
</reference>
<evidence type="ECO:0000256" key="4">
    <source>
        <dbReference type="ARBA" id="ARBA00011738"/>
    </source>
</evidence>
<keyword evidence="10 31" id="KW-1133">Transmembrane helix</keyword>
<dbReference type="InterPro" id="IPR016160">
    <property type="entry name" value="Ald_DH_CS_CYS"/>
</dbReference>
<comment type="catalytic activity">
    <reaction evidence="15">
        <text>heptanal + NAD(+) + H2O = heptanoate + NADH + 2 H(+)</text>
        <dbReference type="Rhea" id="RHEA:44108"/>
        <dbReference type="ChEBI" id="CHEBI:15377"/>
        <dbReference type="ChEBI" id="CHEBI:15378"/>
        <dbReference type="ChEBI" id="CHEBI:32362"/>
        <dbReference type="ChEBI" id="CHEBI:34787"/>
        <dbReference type="ChEBI" id="CHEBI:57540"/>
        <dbReference type="ChEBI" id="CHEBI:57945"/>
    </reaction>
</comment>
<sequence length="478" mass="53342">MSREQQAVARARKAFQTGRSRPLEYRIHQLKKLQQLFVERQKEISDAIKKDLNKSEVGTQLYETLGLEGEISLAIRKLKEWAAPRPVEKNLLTISDTVYIQPEPLGVVLVIGAWNYPWAVTIQPLVGAIAAGNAAVIKPSEVCVHTAKVMEELLSIYIDKELYPVVNGGVAETQELLRQRFDHIFYTGNCVVGKLIMEAAAKHLTPVTLELGGKSPCYIDKNCDISIACRRITWGKYTNCGQTCIAPDYILCEPSVQDRVIDEVKKAIKEFYTDNPKTCADYGRIINQRHFKRIVTMLEDSTVAVGGDNDESDCYIAPTVLRDVKPEAKVIKRMTDETSSGGLLANDCLVHFSVSALPFGGVGNSGMGCYHGKFSFDQLSHLRGCLIKQLKMEGVNSMRYPPHTLKKLGWARFFILKNVNLGWLGRMALLAVFAVVAAVVLQLKSPEYMLLRSDISSLGYSVDKILGVWPDKLQNYLL</sequence>
<evidence type="ECO:0000256" key="5">
    <source>
        <dbReference type="ARBA" id="ARBA00022553"/>
    </source>
</evidence>
<comment type="subcellular location">
    <subcellularLocation>
        <location evidence="1">Endoplasmic reticulum membrane</location>
        <topology evidence="1">Single-pass membrane protein</topology>
        <orientation evidence="1">Cytoplasmic side</orientation>
    </subcellularLocation>
    <subcellularLocation>
        <location evidence="2">Microsome membrane</location>
    </subcellularLocation>
</comment>
<comment type="catalytic activity">
    <reaction evidence="24">
        <text>decanal + NAD(+) + H2O = decanoate + NADH + 2 H(+)</text>
        <dbReference type="Rhea" id="RHEA:44104"/>
        <dbReference type="ChEBI" id="CHEBI:15377"/>
        <dbReference type="ChEBI" id="CHEBI:15378"/>
        <dbReference type="ChEBI" id="CHEBI:27689"/>
        <dbReference type="ChEBI" id="CHEBI:31457"/>
        <dbReference type="ChEBI" id="CHEBI:57540"/>
        <dbReference type="ChEBI" id="CHEBI:57945"/>
    </reaction>
</comment>
<evidence type="ECO:0000256" key="27">
    <source>
        <dbReference type="PIRNR" id="PIRNR036492"/>
    </source>
</evidence>
<evidence type="ECO:0000256" key="6">
    <source>
        <dbReference type="ARBA" id="ARBA00022692"/>
    </source>
</evidence>
<keyword evidence="11 27" id="KW-0560">Oxidoreductase</keyword>
<evidence type="ECO:0000256" key="13">
    <source>
        <dbReference type="ARBA" id="ARBA00023136"/>
    </source>
</evidence>
<organism evidence="33 34">
    <name type="scientific">Labrus bergylta</name>
    <name type="common">ballan wrasse</name>
    <dbReference type="NCBI Taxonomy" id="56723"/>
    <lineage>
        <taxon>Eukaryota</taxon>
        <taxon>Metazoa</taxon>
        <taxon>Chordata</taxon>
        <taxon>Craniata</taxon>
        <taxon>Vertebrata</taxon>
        <taxon>Euteleostomi</taxon>
        <taxon>Actinopterygii</taxon>
        <taxon>Neopterygii</taxon>
        <taxon>Teleostei</taxon>
        <taxon>Neoteleostei</taxon>
        <taxon>Acanthomorphata</taxon>
        <taxon>Eupercaria</taxon>
        <taxon>Labriformes</taxon>
        <taxon>Labridae</taxon>
        <taxon>Labrus</taxon>
    </lineage>
</organism>
<dbReference type="PANTHER" id="PTHR43570">
    <property type="entry name" value="ALDEHYDE DEHYDROGENASE"/>
    <property type="match status" value="1"/>
</dbReference>
<reference evidence="33" key="1">
    <citation type="submission" date="2025-08" db="UniProtKB">
        <authorList>
            <consortium name="Ensembl"/>
        </authorList>
    </citation>
    <scope>IDENTIFICATION</scope>
</reference>
<dbReference type="InterPro" id="IPR029510">
    <property type="entry name" value="Ald_DH_CS_GLU"/>
</dbReference>
<comment type="catalytic activity">
    <reaction evidence="19">
        <text>22-oxodocosanoate + NAD(+) + H2O = docosanedioate + NADH + 2 H(+)</text>
        <dbReference type="Rhea" id="RHEA:39015"/>
        <dbReference type="ChEBI" id="CHEBI:15377"/>
        <dbReference type="ChEBI" id="CHEBI:15378"/>
        <dbReference type="ChEBI" id="CHEBI:57540"/>
        <dbReference type="ChEBI" id="CHEBI:57945"/>
        <dbReference type="ChEBI" id="CHEBI:76298"/>
        <dbReference type="ChEBI" id="CHEBI:76299"/>
    </reaction>
</comment>
<evidence type="ECO:0000256" key="23">
    <source>
        <dbReference type="ARBA" id="ARBA00048895"/>
    </source>
</evidence>
<keyword evidence="9" id="KW-0492">Microsome</keyword>
<evidence type="ECO:0000256" key="12">
    <source>
        <dbReference type="ARBA" id="ARBA00023098"/>
    </source>
</evidence>
<comment type="similarity">
    <text evidence="3 27 30">Belongs to the aldehyde dehydrogenase family.</text>
</comment>
<evidence type="ECO:0000256" key="11">
    <source>
        <dbReference type="ARBA" id="ARBA00023002"/>
    </source>
</evidence>
<dbReference type="Gene3D" id="3.40.309.10">
    <property type="entry name" value="Aldehyde Dehydrogenase, Chain A, domain 2"/>
    <property type="match status" value="2"/>
</dbReference>
<evidence type="ECO:0000256" key="1">
    <source>
        <dbReference type="ARBA" id="ARBA00004131"/>
    </source>
</evidence>
<keyword evidence="8" id="KW-0276">Fatty acid metabolism</keyword>
<dbReference type="PROSITE" id="PS00687">
    <property type="entry name" value="ALDEHYDE_DEHYDR_GLU"/>
    <property type="match status" value="1"/>
</dbReference>
<dbReference type="InParanoid" id="A0A3Q3E186"/>
<keyword evidence="34" id="KW-1185">Reference proteome</keyword>
<evidence type="ECO:0000313" key="33">
    <source>
        <dbReference type="Ensembl" id="ENSLBEP00000000827.1"/>
    </source>
</evidence>
<evidence type="ECO:0000256" key="10">
    <source>
        <dbReference type="ARBA" id="ARBA00022989"/>
    </source>
</evidence>
<evidence type="ECO:0000256" key="22">
    <source>
        <dbReference type="ARBA" id="ARBA00048826"/>
    </source>
</evidence>
<evidence type="ECO:0000256" key="8">
    <source>
        <dbReference type="ARBA" id="ARBA00022832"/>
    </source>
</evidence>
<evidence type="ECO:0000256" key="30">
    <source>
        <dbReference type="RuleBase" id="RU003345"/>
    </source>
</evidence>
<evidence type="ECO:0000256" key="15">
    <source>
        <dbReference type="ARBA" id="ARBA00047531"/>
    </source>
</evidence>
<evidence type="ECO:0000256" key="9">
    <source>
        <dbReference type="ARBA" id="ARBA00022848"/>
    </source>
</evidence>
<evidence type="ECO:0000256" key="24">
    <source>
        <dbReference type="ARBA" id="ARBA00048972"/>
    </source>
</evidence>
<evidence type="ECO:0000256" key="28">
    <source>
        <dbReference type="PIRSR" id="PIRSR036492-1"/>
    </source>
</evidence>
<dbReference type="GO" id="GO:0005789">
    <property type="term" value="C:endoplasmic reticulum membrane"/>
    <property type="evidence" value="ECO:0007669"/>
    <property type="project" value="UniProtKB-SubCell"/>
</dbReference>
<dbReference type="AlphaFoldDB" id="A0A3Q3E186"/>
<evidence type="ECO:0000256" key="31">
    <source>
        <dbReference type="SAM" id="Phobius"/>
    </source>
</evidence>
<dbReference type="InterPro" id="IPR016162">
    <property type="entry name" value="Ald_DH_N"/>
</dbReference>
<keyword evidence="5" id="KW-0597">Phosphoprotein</keyword>
<dbReference type="GO" id="GO:0006081">
    <property type="term" value="P:aldehyde metabolic process"/>
    <property type="evidence" value="ECO:0007669"/>
    <property type="project" value="InterPro"/>
</dbReference>
<evidence type="ECO:0000256" key="3">
    <source>
        <dbReference type="ARBA" id="ARBA00009986"/>
    </source>
</evidence>
<dbReference type="GO" id="GO:0004028">
    <property type="term" value="F:3-chloroallyl aldehyde dehydrogenase activity"/>
    <property type="evidence" value="ECO:0007669"/>
    <property type="project" value="TreeGrafter"/>
</dbReference>
<keyword evidence="12" id="KW-0443">Lipid metabolism</keyword>
<comment type="catalytic activity">
    <reaction evidence="18">
        <text>dodecanoate + NADH + 2 H(+) = dodecanal + NAD(+) + H2O</text>
        <dbReference type="Rhea" id="RHEA:44168"/>
        <dbReference type="ChEBI" id="CHEBI:15377"/>
        <dbReference type="ChEBI" id="CHEBI:15378"/>
        <dbReference type="ChEBI" id="CHEBI:18262"/>
        <dbReference type="ChEBI" id="CHEBI:27836"/>
        <dbReference type="ChEBI" id="CHEBI:57540"/>
        <dbReference type="ChEBI" id="CHEBI:57945"/>
    </reaction>
</comment>
<dbReference type="SUPFAM" id="SSF53720">
    <property type="entry name" value="ALDH-like"/>
    <property type="match status" value="1"/>
</dbReference>
<dbReference type="GeneTree" id="ENSGT00940000165264"/>
<comment type="catalytic activity">
    <reaction evidence="20">
        <text>octadecanal + NAD(+) + H2O = octadecanoate + NADH + 2 H(+)</text>
        <dbReference type="Rhea" id="RHEA:44020"/>
        <dbReference type="ChEBI" id="CHEBI:15377"/>
        <dbReference type="ChEBI" id="CHEBI:15378"/>
        <dbReference type="ChEBI" id="CHEBI:17034"/>
        <dbReference type="ChEBI" id="CHEBI:25629"/>
        <dbReference type="ChEBI" id="CHEBI:57540"/>
        <dbReference type="ChEBI" id="CHEBI:57945"/>
    </reaction>
</comment>
<evidence type="ECO:0000256" key="16">
    <source>
        <dbReference type="ARBA" id="ARBA00047920"/>
    </source>
</evidence>
<evidence type="ECO:0000313" key="34">
    <source>
        <dbReference type="Proteomes" id="UP000261660"/>
    </source>
</evidence>
<evidence type="ECO:0000256" key="25">
    <source>
        <dbReference type="ARBA" id="ARBA00049148"/>
    </source>
</evidence>
<dbReference type="GO" id="GO:0120553">
    <property type="term" value="F:farnesal dehydrogenase (NAD+) activity"/>
    <property type="evidence" value="ECO:0007669"/>
    <property type="project" value="UniProtKB-EC"/>
</dbReference>
<dbReference type="PANTHER" id="PTHR43570:SF9">
    <property type="entry name" value="ALDEHYDE DEHYDROGENASE FAMILY 3 MEMBER A2"/>
    <property type="match status" value="1"/>
</dbReference>
<dbReference type="Ensembl" id="ENSLBET00000000892.1">
    <property type="protein sequence ID" value="ENSLBEP00000000827.1"/>
    <property type="gene ID" value="ENSLBEG00000000657.1"/>
</dbReference>
<feature type="domain" description="Aldehyde dehydrogenase" evidence="32">
    <location>
        <begin position="5"/>
        <end position="332"/>
    </location>
</feature>
<evidence type="ECO:0000256" key="14">
    <source>
        <dbReference type="ARBA" id="ARBA00047498"/>
    </source>
</evidence>